<keyword evidence="3" id="KW-1185">Reference proteome</keyword>
<feature type="region of interest" description="Disordered" evidence="1">
    <location>
        <begin position="85"/>
        <end position="114"/>
    </location>
</feature>
<evidence type="ECO:0000313" key="3">
    <source>
        <dbReference type="Proteomes" id="UP000252558"/>
    </source>
</evidence>
<dbReference type="Proteomes" id="UP000252558">
    <property type="component" value="Unassembled WGS sequence"/>
</dbReference>
<organism evidence="2 3">
    <name type="scientific">Corallincola holothuriorum</name>
    <dbReference type="NCBI Taxonomy" id="2282215"/>
    <lineage>
        <taxon>Bacteria</taxon>
        <taxon>Pseudomonadati</taxon>
        <taxon>Pseudomonadota</taxon>
        <taxon>Gammaproteobacteria</taxon>
        <taxon>Alteromonadales</taxon>
        <taxon>Psychromonadaceae</taxon>
        <taxon>Corallincola</taxon>
    </lineage>
</organism>
<evidence type="ECO:0000313" key="2">
    <source>
        <dbReference type="EMBL" id="RCU49263.1"/>
    </source>
</evidence>
<name>A0A368NHA4_9GAMM</name>
<accession>A0A368NHA4</accession>
<gene>
    <name evidence="2" type="ORF">DU002_13015</name>
</gene>
<comment type="caution">
    <text evidence="2">The sequence shown here is derived from an EMBL/GenBank/DDBJ whole genome shotgun (WGS) entry which is preliminary data.</text>
</comment>
<proteinExistence type="predicted"/>
<dbReference type="AlphaFoldDB" id="A0A368NHA4"/>
<protein>
    <submittedName>
        <fullName evidence="2">Uncharacterized protein</fullName>
    </submittedName>
</protein>
<evidence type="ECO:0000256" key="1">
    <source>
        <dbReference type="SAM" id="MobiDB-lite"/>
    </source>
</evidence>
<dbReference type="EMBL" id="QPID01000007">
    <property type="protein sequence ID" value="RCU49263.1"/>
    <property type="molecule type" value="Genomic_DNA"/>
</dbReference>
<sequence>MKDYIGTTGLGFAPRRPASLAALGIQVQLHMAVANATAPVAGAPMIQRLHLAQSVHRVQEAVRKNITPCAYITKKMTFAALPHRHSGLQMKRPPKHAPDASVPAKTVRSPFIVK</sequence>
<reference evidence="2 3" key="1">
    <citation type="submission" date="2018-07" db="EMBL/GenBank/DDBJ databases">
        <title>Corallincola holothuriorum sp. nov., a new facultative anaerobe isolated from sea cucumber Apostichopus japonicus.</title>
        <authorList>
            <person name="Xia H."/>
        </authorList>
    </citation>
    <scope>NUCLEOTIDE SEQUENCE [LARGE SCALE GENOMIC DNA]</scope>
    <source>
        <strain evidence="2 3">C4</strain>
    </source>
</reference>